<proteinExistence type="predicted"/>
<dbReference type="InterPro" id="IPR012340">
    <property type="entry name" value="NA-bd_OB-fold"/>
</dbReference>
<keyword evidence="2 3" id="KW-0694">RNA-binding</keyword>
<evidence type="ECO:0000256" key="3">
    <source>
        <dbReference type="PROSITE-ProRule" id="PRU00209"/>
    </source>
</evidence>
<feature type="domain" description="TRNA-binding" evidence="4">
    <location>
        <begin position="6"/>
        <end position="111"/>
    </location>
</feature>
<evidence type="ECO:0000256" key="2">
    <source>
        <dbReference type="ARBA" id="ARBA00022884"/>
    </source>
</evidence>
<dbReference type="PANTHER" id="PTHR11586">
    <property type="entry name" value="TRNA-AMINOACYLATION COFACTOR ARC1 FAMILY MEMBER"/>
    <property type="match status" value="1"/>
</dbReference>
<accession>A0A1F7XZG0</accession>
<dbReference type="InterPro" id="IPR008231">
    <property type="entry name" value="CsaA"/>
</dbReference>
<dbReference type="Gene3D" id="2.40.50.140">
    <property type="entry name" value="Nucleic acid-binding proteins"/>
    <property type="match status" value="1"/>
</dbReference>
<dbReference type="CDD" id="cd02798">
    <property type="entry name" value="tRNA_bind_CsaA"/>
    <property type="match status" value="1"/>
</dbReference>
<reference evidence="5 6" key="1">
    <citation type="journal article" date="2016" name="Nat. Commun.">
        <title>Thousands of microbial genomes shed light on interconnected biogeochemical processes in an aquifer system.</title>
        <authorList>
            <person name="Anantharaman K."/>
            <person name="Brown C.T."/>
            <person name="Hug L.A."/>
            <person name="Sharon I."/>
            <person name="Castelle C.J."/>
            <person name="Probst A.J."/>
            <person name="Thomas B.C."/>
            <person name="Singh A."/>
            <person name="Wilkins M.J."/>
            <person name="Karaoz U."/>
            <person name="Brodie E.L."/>
            <person name="Williams K.H."/>
            <person name="Hubbard S.S."/>
            <person name="Banfield J.F."/>
        </authorList>
    </citation>
    <scope>NUCLEOTIDE SEQUENCE [LARGE SCALE GENOMIC DNA]</scope>
</reference>
<protein>
    <submittedName>
        <fullName evidence="5">tRNA-binding protein</fullName>
    </submittedName>
</protein>
<dbReference type="NCBIfam" id="TIGR02222">
    <property type="entry name" value="chap_CsaA"/>
    <property type="match status" value="1"/>
</dbReference>
<gene>
    <name evidence="5" type="ORF">A2714_01620</name>
</gene>
<dbReference type="PROSITE" id="PS50886">
    <property type="entry name" value="TRBD"/>
    <property type="match status" value="1"/>
</dbReference>
<evidence type="ECO:0000313" key="6">
    <source>
        <dbReference type="Proteomes" id="UP000178419"/>
    </source>
</evidence>
<evidence type="ECO:0000256" key="1">
    <source>
        <dbReference type="ARBA" id="ARBA00022555"/>
    </source>
</evidence>
<name>A0A1F7XZG0_9BACT</name>
<dbReference type="NCBIfam" id="NF007495">
    <property type="entry name" value="PRK10089.1-4"/>
    <property type="match status" value="1"/>
</dbReference>
<evidence type="ECO:0000259" key="4">
    <source>
        <dbReference type="PROSITE" id="PS50886"/>
    </source>
</evidence>
<keyword evidence="1 3" id="KW-0820">tRNA-binding</keyword>
<comment type="caution">
    <text evidence="5">The sequence shown here is derived from an EMBL/GenBank/DDBJ whole genome shotgun (WGS) entry which is preliminary data.</text>
</comment>
<dbReference type="EMBL" id="MGGE01000042">
    <property type="protein sequence ID" value="OGM20396.1"/>
    <property type="molecule type" value="Genomic_DNA"/>
</dbReference>
<dbReference type="PANTHER" id="PTHR11586:SF37">
    <property type="entry name" value="TRNA-BINDING DOMAIN-CONTAINING PROTEIN"/>
    <property type="match status" value="1"/>
</dbReference>
<dbReference type="NCBIfam" id="NF007494">
    <property type="entry name" value="PRK10089.1-3"/>
    <property type="match status" value="1"/>
</dbReference>
<organism evidence="5 6">
    <name type="scientific">Candidatus Woesebacteria bacterium RIFCSPHIGHO2_01_FULL_38_9</name>
    <dbReference type="NCBI Taxonomy" id="1802492"/>
    <lineage>
        <taxon>Bacteria</taxon>
        <taxon>Candidatus Woeseibacteriota</taxon>
    </lineage>
</organism>
<evidence type="ECO:0000313" key="5">
    <source>
        <dbReference type="EMBL" id="OGM20396.1"/>
    </source>
</evidence>
<dbReference type="Pfam" id="PF01588">
    <property type="entry name" value="tRNA_bind"/>
    <property type="match status" value="1"/>
</dbReference>
<dbReference type="AlphaFoldDB" id="A0A1F7XZG0"/>
<dbReference type="GO" id="GO:0000049">
    <property type="term" value="F:tRNA binding"/>
    <property type="evidence" value="ECO:0007669"/>
    <property type="project" value="UniProtKB-UniRule"/>
</dbReference>
<dbReference type="InterPro" id="IPR002547">
    <property type="entry name" value="tRNA-bd_dom"/>
</dbReference>
<sequence>MANYEDFQKLDFRVGKIVEVDDFPEARKPSYKLTIDFGSEIGLKRSSAQLVKYYKKEDLVGKRVLGVVNFPEKQIGRFVSEVLTLGVPDADNECVLIVPDKDEAVVGGKLY</sequence>
<dbReference type="FunFam" id="2.40.50.140:FF:000165">
    <property type="entry name" value="Chaperone CsaA"/>
    <property type="match status" value="1"/>
</dbReference>
<dbReference type="SUPFAM" id="SSF50249">
    <property type="entry name" value="Nucleic acid-binding proteins"/>
    <property type="match status" value="1"/>
</dbReference>
<dbReference type="Proteomes" id="UP000178419">
    <property type="component" value="Unassembled WGS sequence"/>
</dbReference>
<dbReference type="InterPro" id="IPR051270">
    <property type="entry name" value="Tyrosine-tRNA_ligase_regulator"/>
</dbReference>